<keyword evidence="6 10" id="KW-0521">NADP</keyword>
<reference evidence="13 14" key="1">
    <citation type="submission" date="2019-06" db="EMBL/GenBank/DDBJ databases">
        <authorList>
            <person name="Lee I."/>
            <person name="Jang G.I."/>
            <person name="Hwang C.Y."/>
        </authorList>
    </citation>
    <scope>NUCLEOTIDE SEQUENCE [LARGE SCALE GENOMIC DNA]</scope>
    <source>
        <strain evidence="13 14">PAMC 28131</strain>
    </source>
</reference>
<dbReference type="InterPro" id="IPR008927">
    <property type="entry name" value="6-PGluconate_DH-like_C_sf"/>
</dbReference>
<accession>A0A501XER6</accession>
<dbReference type="OrthoDB" id="9796561at2"/>
<evidence type="ECO:0000256" key="6">
    <source>
        <dbReference type="ARBA" id="ARBA00022857"/>
    </source>
</evidence>
<comment type="catalytic activity">
    <reaction evidence="9 10">
        <text>(R)-pantoate + NADP(+) = 2-dehydropantoate + NADPH + H(+)</text>
        <dbReference type="Rhea" id="RHEA:16233"/>
        <dbReference type="ChEBI" id="CHEBI:11561"/>
        <dbReference type="ChEBI" id="CHEBI:15378"/>
        <dbReference type="ChEBI" id="CHEBI:15980"/>
        <dbReference type="ChEBI" id="CHEBI:57783"/>
        <dbReference type="ChEBI" id="CHEBI:58349"/>
        <dbReference type="EC" id="1.1.1.169"/>
    </reaction>
</comment>
<feature type="domain" description="Ketopantoate reductase C-terminal" evidence="12">
    <location>
        <begin position="175"/>
        <end position="318"/>
    </location>
</feature>
<evidence type="ECO:0000256" key="3">
    <source>
        <dbReference type="ARBA" id="ARBA00013014"/>
    </source>
</evidence>
<dbReference type="Proteomes" id="UP000319897">
    <property type="component" value="Unassembled WGS sequence"/>
</dbReference>
<comment type="pathway">
    <text evidence="1 10">Cofactor biosynthesis; (R)-pantothenate biosynthesis; (R)-pantoate from 3-methyl-2-oxobutanoate: step 2/2.</text>
</comment>
<proteinExistence type="inferred from homology"/>
<name>A0A501XER6_9SPHN</name>
<dbReference type="GO" id="GO:0015940">
    <property type="term" value="P:pantothenate biosynthetic process"/>
    <property type="evidence" value="ECO:0007669"/>
    <property type="project" value="UniProtKB-UniPathway"/>
</dbReference>
<dbReference type="NCBIfam" id="NF006083">
    <property type="entry name" value="PRK08229.1"/>
    <property type="match status" value="1"/>
</dbReference>
<dbReference type="EMBL" id="VFSU01000032">
    <property type="protein sequence ID" value="TPE59025.1"/>
    <property type="molecule type" value="Genomic_DNA"/>
</dbReference>
<dbReference type="RefSeq" id="WP_140929160.1">
    <property type="nucleotide sequence ID" value="NZ_VFSU01000032.1"/>
</dbReference>
<gene>
    <name evidence="13" type="ORF">FJQ54_14580</name>
</gene>
<dbReference type="SUPFAM" id="SSF48179">
    <property type="entry name" value="6-phosphogluconate dehydrogenase C-terminal domain-like"/>
    <property type="match status" value="1"/>
</dbReference>
<dbReference type="SUPFAM" id="SSF51735">
    <property type="entry name" value="NAD(P)-binding Rossmann-fold domains"/>
    <property type="match status" value="1"/>
</dbReference>
<dbReference type="Gene3D" id="1.10.1040.10">
    <property type="entry name" value="N-(1-d-carboxylethyl)-l-norvaline Dehydrogenase, domain 2"/>
    <property type="match status" value="1"/>
</dbReference>
<evidence type="ECO:0000256" key="1">
    <source>
        <dbReference type="ARBA" id="ARBA00004994"/>
    </source>
</evidence>
<dbReference type="Gene3D" id="3.40.50.720">
    <property type="entry name" value="NAD(P)-binding Rossmann-like Domain"/>
    <property type="match status" value="1"/>
</dbReference>
<dbReference type="EC" id="1.1.1.169" evidence="3 10"/>
<keyword evidence="7 10" id="KW-0560">Oxidoreductase</keyword>
<dbReference type="Pfam" id="PF02558">
    <property type="entry name" value="ApbA"/>
    <property type="match status" value="1"/>
</dbReference>
<dbReference type="AlphaFoldDB" id="A0A501XER6"/>
<organism evidence="13 14">
    <name type="scientific">Sandaracinobacter neustonicus</name>
    <dbReference type="NCBI Taxonomy" id="1715348"/>
    <lineage>
        <taxon>Bacteria</taxon>
        <taxon>Pseudomonadati</taxon>
        <taxon>Pseudomonadota</taxon>
        <taxon>Alphaproteobacteria</taxon>
        <taxon>Sphingomonadales</taxon>
        <taxon>Sphingosinicellaceae</taxon>
        <taxon>Sandaracinobacter</taxon>
    </lineage>
</organism>
<dbReference type="PANTHER" id="PTHR43765:SF2">
    <property type="entry name" value="2-DEHYDROPANTOATE 2-REDUCTASE"/>
    <property type="match status" value="1"/>
</dbReference>
<evidence type="ECO:0000313" key="13">
    <source>
        <dbReference type="EMBL" id="TPE59025.1"/>
    </source>
</evidence>
<comment type="function">
    <text evidence="10">Catalyzes the NADPH-dependent reduction of ketopantoate into pantoic acid.</text>
</comment>
<dbReference type="UniPathway" id="UPA00028">
    <property type="reaction ID" value="UER00004"/>
</dbReference>
<dbReference type="Pfam" id="PF08546">
    <property type="entry name" value="ApbA_C"/>
    <property type="match status" value="1"/>
</dbReference>
<evidence type="ECO:0000256" key="10">
    <source>
        <dbReference type="RuleBase" id="RU362068"/>
    </source>
</evidence>
<keyword evidence="14" id="KW-1185">Reference proteome</keyword>
<dbReference type="InterPro" id="IPR003710">
    <property type="entry name" value="ApbA"/>
</dbReference>
<dbReference type="InterPro" id="IPR013332">
    <property type="entry name" value="KPR_N"/>
</dbReference>
<dbReference type="InterPro" id="IPR036291">
    <property type="entry name" value="NAD(P)-bd_dom_sf"/>
</dbReference>
<evidence type="ECO:0000256" key="7">
    <source>
        <dbReference type="ARBA" id="ARBA00023002"/>
    </source>
</evidence>
<dbReference type="InterPro" id="IPR013752">
    <property type="entry name" value="KPA_reductase"/>
</dbReference>
<evidence type="ECO:0000259" key="12">
    <source>
        <dbReference type="Pfam" id="PF08546"/>
    </source>
</evidence>
<dbReference type="InterPro" id="IPR050838">
    <property type="entry name" value="Ketopantoate_reductase"/>
</dbReference>
<dbReference type="PANTHER" id="PTHR43765">
    <property type="entry name" value="2-DEHYDROPANTOATE 2-REDUCTASE-RELATED"/>
    <property type="match status" value="1"/>
</dbReference>
<sequence length="340" mass="35267">MVSEQAKVAVFGAGMIGIYVGGLLARDADVALIGRPSMLDALADGVRLTDVDGLDETISGFTRTADPAALAGADLVLVTVKSMQTADAAAAIAAHAPPGALIISLQNGVSNPDVLRAALPGRTVLAGMVPFNVAQRGPAHFHRGTGGGLVVEDSPALAPFEPLIGRSFPLTKSSNIVGVQWGKLLVNLNNAVNALSGVSLAEQLRQRDYRRSWALSVAEGLKLVEAAGITPVDAIAMPLKLMPQIMSLPDALYGYVMAAAGGGKVRVDPHARSSMADDLARGRPTEVDYLQGEVVRLAQRLGRKAPVSARMVQLVKAAEQGAPPIPAKALYAELKAAKRG</sequence>
<evidence type="ECO:0000259" key="11">
    <source>
        <dbReference type="Pfam" id="PF02558"/>
    </source>
</evidence>
<feature type="domain" description="Ketopantoate reductase N-terminal" evidence="11">
    <location>
        <begin position="8"/>
        <end position="152"/>
    </location>
</feature>
<evidence type="ECO:0000313" key="14">
    <source>
        <dbReference type="Proteomes" id="UP000319897"/>
    </source>
</evidence>
<dbReference type="GO" id="GO:0008677">
    <property type="term" value="F:2-dehydropantoate 2-reductase activity"/>
    <property type="evidence" value="ECO:0007669"/>
    <property type="project" value="UniProtKB-EC"/>
</dbReference>
<dbReference type="GO" id="GO:0005737">
    <property type="term" value="C:cytoplasm"/>
    <property type="evidence" value="ECO:0007669"/>
    <property type="project" value="TreeGrafter"/>
</dbReference>
<dbReference type="NCBIfam" id="TIGR00745">
    <property type="entry name" value="apbA_panE"/>
    <property type="match status" value="1"/>
</dbReference>
<evidence type="ECO:0000256" key="8">
    <source>
        <dbReference type="ARBA" id="ARBA00032024"/>
    </source>
</evidence>
<evidence type="ECO:0000256" key="9">
    <source>
        <dbReference type="ARBA" id="ARBA00048793"/>
    </source>
</evidence>
<keyword evidence="5 10" id="KW-0566">Pantothenate biosynthesis</keyword>
<dbReference type="GO" id="GO:0050661">
    <property type="term" value="F:NADP binding"/>
    <property type="evidence" value="ECO:0007669"/>
    <property type="project" value="TreeGrafter"/>
</dbReference>
<protein>
    <recommendedName>
        <fullName evidence="4 10">2-dehydropantoate 2-reductase</fullName>
        <ecNumber evidence="3 10">1.1.1.169</ecNumber>
    </recommendedName>
    <alternativeName>
        <fullName evidence="8 10">Ketopantoate reductase</fullName>
    </alternativeName>
</protein>
<comment type="similarity">
    <text evidence="2 10">Belongs to the ketopantoate reductase family.</text>
</comment>
<comment type="caution">
    <text evidence="13">The sequence shown here is derived from an EMBL/GenBank/DDBJ whole genome shotgun (WGS) entry which is preliminary data.</text>
</comment>
<dbReference type="InterPro" id="IPR013328">
    <property type="entry name" value="6PGD_dom2"/>
</dbReference>
<evidence type="ECO:0000256" key="5">
    <source>
        <dbReference type="ARBA" id="ARBA00022655"/>
    </source>
</evidence>
<evidence type="ECO:0000256" key="2">
    <source>
        <dbReference type="ARBA" id="ARBA00007870"/>
    </source>
</evidence>
<evidence type="ECO:0000256" key="4">
    <source>
        <dbReference type="ARBA" id="ARBA00019465"/>
    </source>
</evidence>